<gene>
    <name evidence="1" type="ORF">PHMEG_00038734</name>
</gene>
<organism evidence="1 2">
    <name type="scientific">Phytophthora megakarya</name>
    <dbReference type="NCBI Taxonomy" id="4795"/>
    <lineage>
        <taxon>Eukaryota</taxon>
        <taxon>Sar</taxon>
        <taxon>Stramenopiles</taxon>
        <taxon>Oomycota</taxon>
        <taxon>Peronosporomycetes</taxon>
        <taxon>Peronosporales</taxon>
        <taxon>Peronosporaceae</taxon>
        <taxon>Phytophthora</taxon>
    </lineage>
</organism>
<sequence length="111" mass="12783">MGDKVGYLQEIVEKNRNRSKRTPHGTVRFAVATNCPPPMTTALWWDRNPVQFLGTGSSRKMDTCQRRTPGSRGIRKPIPCPLMICDYHKWMGGVDVHDQLHLQRYSIQMQT</sequence>
<accession>A0A225UJK8</accession>
<dbReference type="EMBL" id="NBNE01018335">
    <property type="protein sequence ID" value="OWY92319.1"/>
    <property type="molecule type" value="Genomic_DNA"/>
</dbReference>
<reference evidence="2" key="1">
    <citation type="submission" date="2017-03" db="EMBL/GenBank/DDBJ databases">
        <title>Phytopthora megakarya and P. palmivora, two closely related causual agents of cacao black pod achieved similar genome size and gene model numbers by different mechanisms.</title>
        <authorList>
            <person name="Ali S."/>
            <person name="Shao J."/>
            <person name="Larry D.J."/>
            <person name="Kronmiller B."/>
            <person name="Shen D."/>
            <person name="Strem M.D."/>
            <person name="Melnick R.L."/>
            <person name="Guiltinan M.J."/>
            <person name="Tyler B.M."/>
            <person name="Meinhardt L.W."/>
            <person name="Bailey B.A."/>
        </authorList>
    </citation>
    <scope>NUCLEOTIDE SEQUENCE [LARGE SCALE GENOMIC DNA]</scope>
    <source>
        <strain evidence="2">zdho120</strain>
    </source>
</reference>
<dbReference type="PANTHER" id="PTHR46599">
    <property type="entry name" value="PIGGYBAC TRANSPOSABLE ELEMENT-DERIVED PROTEIN 4"/>
    <property type="match status" value="1"/>
</dbReference>
<dbReference type="Proteomes" id="UP000198211">
    <property type="component" value="Unassembled WGS sequence"/>
</dbReference>
<dbReference type="AlphaFoldDB" id="A0A225UJK8"/>
<dbReference type="PANTHER" id="PTHR46599:SF3">
    <property type="entry name" value="PIGGYBAC TRANSPOSABLE ELEMENT-DERIVED PROTEIN 4"/>
    <property type="match status" value="1"/>
</dbReference>
<comment type="caution">
    <text evidence="1">The sequence shown here is derived from an EMBL/GenBank/DDBJ whole genome shotgun (WGS) entry which is preliminary data.</text>
</comment>
<evidence type="ECO:0008006" key="3">
    <source>
        <dbReference type="Google" id="ProtNLM"/>
    </source>
</evidence>
<proteinExistence type="predicted"/>
<dbReference type="OrthoDB" id="120672at2759"/>
<protein>
    <recommendedName>
        <fullName evidence="3">PiggyBac transposable element-derived protein domain-containing protein</fullName>
    </recommendedName>
</protein>
<keyword evidence="2" id="KW-1185">Reference proteome</keyword>
<evidence type="ECO:0000313" key="1">
    <source>
        <dbReference type="EMBL" id="OWY92319.1"/>
    </source>
</evidence>
<name>A0A225UJK8_9STRA</name>
<evidence type="ECO:0000313" key="2">
    <source>
        <dbReference type="Proteomes" id="UP000198211"/>
    </source>
</evidence>